<dbReference type="PaxDb" id="243275-TDE_1527"/>
<keyword evidence="1" id="KW-0472">Membrane</keyword>
<organism evidence="2 3">
    <name type="scientific">Treponema denticola (strain ATCC 35405 / DSM 14222 / CIP 103919 / JCM 8153 / KCTC 15104)</name>
    <dbReference type="NCBI Taxonomy" id="243275"/>
    <lineage>
        <taxon>Bacteria</taxon>
        <taxon>Pseudomonadati</taxon>
        <taxon>Spirochaetota</taxon>
        <taxon>Spirochaetia</taxon>
        <taxon>Spirochaetales</taxon>
        <taxon>Treponemataceae</taxon>
        <taxon>Treponema</taxon>
    </lineage>
</organism>
<name>Q73MI1_TREDE</name>
<dbReference type="HOGENOM" id="CLU_918093_0_0_12"/>
<dbReference type="AlphaFoldDB" id="Q73MI1"/>
<proteinExistence type="predicted"/>
<evidence type="ECO:0000256" key="1">
    <source>
        <dbReference type="SAM" id="Phobius"/>
    </source>
</evidence>
<dbReference type="Proteomes" id="UP000008212">
    <property type="component" value="Chromosome"/>
</dbReference>
<dbReference type="EMBL" id="AE017226">
    <property type="protein sequence ID" value="AAS12044.1"/>
    <property type="molecule type" value="Genomic_DNA"/>
</dbReference>
<accession>Q73MI1</accession>
<gene>
    <name evidence="2" type="ordered locus">TDE_1527</name>
</gene>
<dbReference type="KEGG" id="tde:TDE_1527"/>
<dbReference type="STRING" id="243275.TDE_1527"/>
<sequence length="303" mass="35580">MREKKLKKMIIMIIKWSILLTFILMPAYSLFKYANDLVEFEGGVNKQLDGKIINKSEVTSILSDIKNRYLGLAISKIDTKLSDNIPLEARKYLLLFSKYYKYKNRTLFDEAANVVTDIAGYIPKIGDYFERDILKPEEYDNPEYFFEHLIDMTSYLESINLSKSDIYAFSEIIPYYCISKHELYNIKTAKLCDLYFKNITEPNGSVLSKEGAIIACIQIRSLYETRNSNEAEWKSLQDHIEKLRDIDFQNYLGENGRYPLQAEYLKNFYDHLSNLRNSGKLTKALGGNFWKKYRFDETIPELY</sequence>
<evidence type="ECO:0000313" key="3">
    <source>
        <dbReference type="Proteomes" id="UP000008212"/>
    </source>
</evidence>
<evidence type="ECO:0000313" key="2">
    <source>
        <dbReference type="EMBL" id="AAS12044.1"/>
    </source>
</evidence>
<keyword evidence="3" id="KW-1185">Reference proteome</keyword>
<dbReference type="GeneID" id="2739733"/>
<dbReference type="PATRIC" id="fig|243275.7.peg.1464"/>
<dbReference type="RefSeq" id="WP_002679173.1">
    <property type="nucleotide sequence ID" value="NC_002967.9"/>
</dbReference>
<feature type="transmembrane region" description="Helical" evidence="1">
    <location>
        <begin position="12"/>
        <end position="31"/>
    </location>
</feature>
<keyword evidence="1" id="KW-0812">Transmembrane</keyword>
<reference evidence="2 3" key="1">
    <citation type="journal article" date="2004" name="Proc. Natl. Acad. Sci. U.S.A.">
        <title>Comparison of the genome of the oral pathogen Treponema denticola with other spirochete genomes.</title>
        <authorList>
            <person name="Seshadri R."/>
            <person name="Myers G.S."/>
            <person name="Tettelin H."/>
            <person name="Eisen J.A."/>
            <person name="Heidelberg J.F."/>
            <person name="Dodson R.J."/>
            <person name="Davidsen T.M."/>
            <person name="DeBoy R.T."/>
            <person name="Fouts D.E."/>
            <person name="Haft D.H."/>
            <person name="Selengut J."/>
            <person name="Ren Q."/>
            <person name="Brinkac L.M."/>
            <person name="Madupu R."/>
            <person name="Kolonay J."/>
            <person name="Durkin S.A."/>
            <person name="Daugherty S.C."/>
            <person name="Shetty J."/>
            <person name="Shvartsbeyn A."/>
            <person name="Gebregeorgis E."/>
            <person name="Geer K."/>
            <person name="Tsegaye G."/>
            <person name="Malek J."/>
            <person name="Ayodeji B."/>
            <person name="Shatsman S."/>
            <person name="McLeod M.P."/>
            <person name="Smajs D."/>
            <person name="Howell J.K."/>
            <person name="Pal S."/>
            <person name="Amin A."/>
            <person name="Vashisth P."/>
            <person name="McNeill T.Z."/>
            <person name="Xiang Q."/>
            <person name="Sodergren E."/>
            <person name="Baca E."/>
            <person name="Weinstock G.M."/>
            <person name="Norris S.J."/>
            <person name="Fraser C.M."/>
            <person name="Paulsen I.T."/>
        </authorList>
    </citation>
    <scope>NUCLEOTIDE SEQUENCE [LARGE SCALE GENOMIC DNA]</scope>
    <source>
        <strain evidence="3">ATCC 35405 / DSM 14222 / CIP 103919 / JCM 8153 / KCTC 15104</strain>
    </source>
</reference>
<protein>
    <submittedName>
        <fullName evidence="2">Uncharacterized protein</fullName>
    </submittedName>
</protein>
<keyword evidence="1" id="KW-1133">Transmembrane helix</keyword>